<dbReference type="InterPro" id="IPR009318">
    <property type="entry name" value="Gustatory_rcpt"/>
</dbReference>
<keyword evidence="5 6" id="KW-0009">Actin-binding</keyword>
<dbReference type="PRINTS" id="PR00193">
    <property type="entry name" value="MYOSINHEAVY"/>
</dbReference>
<dbReference type="Gene3D" id="1.20.58.530">
    <property type="match status" value="1"/>
</dbReference>
<dbReference type="Gene3D" id="1.20.5.4820">
    <property type="match status" value="1"/>
</dbReference>
<keyword evidence="7" id="KW-1133">Transmembrane helix</keyword>
<protein>
    <submittedName>
        <fullName evidence="9">MYO1A</fullName>
    </submittedName>
</protein>
<feature type="region of interest" description="Actin-binding" evidence="6">
    <location>
        <begin position="565"/>
        <end position="587"/>
    </location>
</feature>
<keyword evidence="10" id="KW-1185">Reference proteome</keyword>
<name>A0ABY6KJU0_9ARAC</name>
<feature type="transmembrane region" description="Helical" evidence="7">
    <location>
        <begin position="866"/>
        <end position="884"/>
    </location>
</feature>
<feature type="domain" description="Myosin motor" evidence="8">
    <location>
        <begin position="1"/>
        <end position="698"/>
    </location>
</feature>
<accession>A0ABY6KJU0</accession>
<feature type="transmembrane region" description="Helical" evidence="7">
    <location>
        <begin position="904"/>
        <end position="928"/>
    </location>
</feature>
<dbReference type="Pfam" id="PF00063">
    <property type="entry name" value="Myosin_head"/>
    <property type="match status" value="2"/>
</dbReference>
<proteinExistence type="inferred from homology"/>
<evidence type="ECO:0000256" key="1">
    <source>
        <dbReference type="ARBA" id="ARBA00022741"/>
    </source>
</evidence>
<dbReference type="Gene3D" id="3.40.850.10">
    <property type="entry name" value="Kinesin motor domain"/>
    <property type="match status" value="2"/>
</dbReference>
<evidence type="ECO:0000259" key="8">
    <source>
        <dbReference type="PROSITE" id="PS51456"/>
    </source>
</evidence>
<keyword evidence="2" id="KW-0067">ATP-binding</keyword>
<evidence type="ECO:0000313" key="9">
    <source>
        <dbReference type="EMBL" id="UYV69123.1"/>
    </source>
</evidence>
<feature type="transmembrane region" description="Helical" evidence="7">
    <location>
        <begin position="983"/>
        <end position="1003"/>
    </location>
</feature>
<dbReference type="SUPFAM" id="SSF52540">
    <property type="entry name" value="P-loop containing nucleoside triphosphate hydrolases"/>
    <property type="match status" value="2"/>
</dbReference>
<dbReference type="Gene3D" id="1.10.10.820">
    <property type="match status" value="1"/>
</dbReference>
<dbReference type="PANTHER" id="PTHR13140">
    <property type="entry name" value="MYOSIN"/>
    <property type="match status" value="1"/>
</dbReference>
<dbReference type="Proteomes" id="UP001235939">
    <property type="component" value="Chromosome 06"/>
</dbReference>
<feature type="transmembrane region" description="Helical" evidence="7">
    <location>
        <begin position="728"/>
        <end position="750"/>
    </location>
</feature>
<evidence type="ECO:0000256" key="6">
    <source>
        <dbReference type="PROSITE-ProRule" id="PRU00782"/>
    </source>
</evidence>
<gene>
    <name evidence="9" type="ORF">LAZ67_6002506</name>
</gene>
<comment type="caution">
    <text evidence="6">Lacks conserved residue(s) required for the propagation of feature annotation.</text>
</comment>
<dbReference type="InterPro" id="IPR027417">
    <property type="entry name" value="P-loop_NTPase"/>
</dbReference>
<keyword evidence="1" id="KW-0547">Nucleotide-binding</keyword>
<dbReference type="PANTHER" id="PTHR13140:SF802">
    <property type="entry name" value="UNCONVENTIONAL MYOSIN-IB ISOFORM X1"/>
    <property type="match status" value="1"/>
</dbReference>
<dbReference type="SMART" id="SM00242">
    <property type="entry name" value="MYSc"/>
    <property type="match status" value="1"/>
</dbReference>
<keyword evidence="4" id="KW-0505">Motor protein</keyword>
<keyword evidence="3 6" id="KW-0518">Myosin</keyword>
<evidence type="ECO:0000256" key="5">
    <source>
        <dbReference type="ARBA" id="ARBA00023203"/>
    </source>
</evidence>
<dbReference type="EMBL" id="CP092868">
    <property type="protein sequence ID" value="UYV69123.1"/>
    <property type="molecule type" value="Genomic_DNA"/>
</dbReference>
<dbReference type="InterPro" id="IPR036961">
    <property type="entry name" value="Kinesin_motor_dom_sf"/>
</dbReference>
<evidence type="ECO:0000256" key="3">
    <source>
        <dbReference type="ARBA" id="ARBA00023123"/>
    </source>
</evidence>
<keyword evidence="7" id="KW-0812">Transmembrane</keyword>
<dbReference type="InterPro" id="IPR001609">
    <property type="entry name" value="Myosin_head_motor_dom-like"/>
</dbReference>
<organism evidence="9 10">
    <name type="scientific">Cordylochernes scorpioides</name>
    <dbReference type="NCBI Taxonomy" id="51811"/>
    <lineage>
        <taxon>Eukaryota</taxon>
        <taxon>Metazoa</taxon>
        <taxon>Ecdysozoa</taxon>
        <taxon>Arthropoda</taxon>
        <taxon>Chelicerata</taxon>
        <taxon>Arachnida</taxon>
        <taxon>Pseudoscorpiones</taxon>
        <taxon>Cheliferoidea</taxon>
        <taxon>Chernetidae</taxon>
        <taxon>Cordylochernes</taxon>
    </lineage>
</organism>
<evidence type="ECO:0000313" key="10">
    <source>
        <dbReference type="Proteomes" id="UP001235939"/>
    </source>
</evidence>
<dbReference type="PROSITE" id="PS51456">
    <property type="entry name" value="MYOSIN_MOTOR"/>
    <property type="match status" value="1"/>
</dbReference>
<comment type="similarity">
    <text evidence="6">Belongs to the TRAFAC class myosin-kinesin ATPase superfamily. Myosin family.</text>
</comment>
<dbReference type="Gene3D" id="1.20.120.720">
    <property type="entry name" value="Myosin VI head, motor domain, U50 subdomain"/>
    <property type="match status" value="1"/>
</dbReference>
<keyword evidence="7" id="KW-0472">Membrane</keyword>
<reference evidence="9 10" key="1">
    <citation type="submission" date="2022-01" db="EMBL/GenBank/DDBJ databases">
        <title>A chromosomal length assembly of Cordylochernes scorpioides.</title>
        <authorList>
            <person name="Zeh D."/>
            <person name="Zeh J."/>
        </authorList>
    </citation>
    <scope>NUCLEOTIDE SEQUENCE [LARGE SCALE GENOMIC DNA]</scope>
    <source>
        <strain evidence="9">IN4F17</strain>
        <tissue evidence="9">Whole Body</tissue>
    </source>
</reference>
<sequence length="1041" mass="116766">MGLVTSRHHSNCGFIFFTNKNKKSVRVVSQEKGERNFHIFYQLLSTPDIHLLKYLKLQRNVAEYAVLGGWQPVAEDRAAFGATRRALDALGLSTAEVLSVVAAVLRLGNLRFVPQASLDGSESCGLANEYGRSSRASPRHDLTAPWLAELHEACELLAGDPSVLLSVLTQRTLESHGNLIVAELTAAEANYARDALCKSLYSRLFTWIVSKINDVLKVRVVSQEKGERNFHIFYQLLSTPDIHLLKYLKLQRNVAEYAVLGGWQPVAEDRAAFGATRRALDALGLSTAEVLSVVAAVLRLGNLRFVPQASLDGSESCGLANEYGRSARASPRHDLTAPWLAELHEACELLAGDPSVLLSVLTQRTLESHGNLIVAELTAAENNGFEQFIINYCNEKLHQMFVELTLKDEQEEYIREGIEWEPIEYFNNSAICELIERNNHGILAVLDEESLRSGPVSDDTFLHKVARACQDSPYFEYPGASRKFLPDSPPLPNHCFRLRHFAGPVTYSVHGFLEKNNDLLYKEVSRAMYACCDHPLLKVLFPEGNPCRTTVKRPATTATQFKTSISALMKNLQSRHPNYVRCIKPNELKQPVIFETALVLHQVRYSGLLEHVQIRRAGYVHRETYDAFLRRYKLVSPTTWPCWSGLPEEGVARLLHDLSLHPSEFAFGRTKIFVRSPSTVTEWMVNMASGERSSDLLRPVMLSLRAVGVHVPPGAAATGRPQRRYSMFWALLVMVYRVVYLALGWLYLFLRWIAMVLVLDNVAPESQFEVLFFGVTSPVRDSYAIGLYVLVAFFWTLEIIFVHGTLVFVPVLFMSLCLLLSRAYHEHNLYIKDMSAQPTEPRRLDVVRIRSSHERLCLLVYGVDHIFGKIIFFWYLILLISVCFDITQLFTDETLLRNKAKDDVFFFSLRIVYSVLTFLGTCVAASSVSHEAHASVPAVHALTLRGSTTGSELGVEVKMEAQLLLARLASPPVGLSGWNFFTINRSFILSVTAALTTYVVIVIQMNPKAMRVIHHLVAQTVNNATTHSSNSTAMAANHTQD</sequence>
<feature type="transmembrane region" description="Helical" evidence="7">
    <location>
        <begin position="783"/>
        <end position="801"/>
    </location>
</feature>
<evidence type="ECO:0000256" key="4">
    <source>
        <dbReference type="ARBA" id="ARBA00023175"/>
    </source>
</evidence>
<evidence type="ECO:0000256" key="2">
    <source>
        <dbReference type="ARBA" id="ARBA00022840"/>
    </source>
</evidence>
<evidence type="ECO:0000256" key="7">
    <source>
        <dbReference type="SAM" id="Phobius"/>
    </source>
</evidence>
<dbReference type="Pfam" id="PF06151">
    <property type="entry name" value="Trehalose_recp"/>
    <property type="match status" value="1"/>
</dbReference>